<dbReference type="Proteomes" id="UP000243528">
    <property type="component" value="Unassembled WGS sequence"/>
</dbReference>
<dbReference type="AlphaFoldDB" id="A0A2P8E6U3"/>
<feature type="region of interest" description="Disordered" evidence="8">
    <location>
        <begin position="1"/>
        <end position="24"/>
    </location>
</feature>
<dbReference type="SUPFAM" id="SSF161098">
    <property type="entry name" value="MetI-like"/>
    <property type="match status" value="1"/>
</dbReference>
<comment type="subcellular location">
    <subcellularLocation>
        <location evidence="1 7">Cell membrane</location>
        <topology evidence="1 7">Multi-pass membrane protein</topology>
    </subcellularLocation>
</comment>
<feature type="transmembrane region" description="Helical" evidence="7">
    <location>
        <begin position="125"/>
        <end position="146"/>
    </location>
</feature>
<evidence type="ECO:0000256" key="4">
    <source>
        <dbReference type="ARBA" id="ARBA00022692"/>
    </source>
</evidence>
<keyword evidence="2 7" id="KW-0813">Transport</keyword>
<evidence type="ECO:0000313" key="11">
    <source>
        <dbReference type="Proteomes" id="UP000243528"/>
    </source>
</evidence>
<name>A0A2P8E6U3_9ACTN</name>
<keyword evidence="4 7" id="KW-0812">Transmembrane</keyword>
<evidence type="ECO:0000259" key="9">
    <source>
        <dbReference type="PROSITE" id="PS50928"/>
    </source>
</evidence>
<evidence type="ECO:0000256" key="3">
    <source>
        <dbReference type="ARBA" id="ARBA00022475"/>
    </source>
</evidence>
<keyword evidence="6 7" id="KW-0472">Membrane</keyword>
<evidence type="ECO:0000256" key="2">
    <source>
        <dbReference type="ARBA" id="ARBA00022448"/>
    </source>
</evidence>
<evidence type="ECO:0000256" key="7">
    <source>
        <dbReference type="RuleBase" id="RU363032"/>
    </source>
</evidence>
<dbReference type="EMBL" id="PYGE01000004">
    <property type="protein sequence ID" value="PSL05147.1"/>
    <property type="molecule type" value="Genomic_DNA"/>
</dbReference>
<feature type="transmembrane region" description="Helical" evidence="7">
    <location>
        <begin position="177"/>
        <end position="202"/>
    </location>
</feature>
<evidence type="ECO:0000313" key="10">
    <source>
        <dbReference type="EMBL" id="PSL05147.1"/>
    </source>
</evidence>
<dbReference type="OrthoDB" id="9804439at2"/>
<evidence type="ECO:0000256" key="6">
    <source>
        <dbReference type="ARBA" id="ARBA00023136"/>
    </source>
</evidence>
<gene>
    <name evidence="10" type="ORF">CLV30_1049</name>
</gene>
<dbReference type="GO" id="GO:0055085">
    <property type="term" value="P:transmembrane transport"/>
    <property type="evidence" value="ECO:0007669"/>
    <property type="project" value="InterPro"/>
</dbReference>
<proteinExistence type="inferred from homology"/>
<comment type="caution">
    <text evidence="10">The sequence shown here is derived from an EMBL/GenBank/DDBJ whole genome shotgun (WGS) entry which is preliminary data.</text>
</comment>
<feature type="compositionally biased region" description="Low complexity" evidence="8">
    <location>
        <begin position="1"/>
        <end position="20"/>
    </location>
</feature>
<reference evidence="10 11" key="1">
    <citation type="submission" date="2018-03" db="EMBL/GenBank/DDBJ databases">
        <title>Genomic Encyclopedia of Archaeal and Bacterial Type Strains, Phase II (KMG-II): from individual species to whole genera.</title>
        <authorList>
            <person name="Goeker M."/>
        </authorList>
    </citation>
    <scope>NUCLEOTIDE SEQUENCE [LARGE SCALE GENOMIC DNA]</scope>
    <source>
        <strain evidence="10 11">DSM 45211</strain>
    </source>
</reference>
<dbReference type="Pfam" id="PF00528">
    <property type="entry name" value="BPD_transp_1"/>
    <property type="match status" value="1"/>
</dbReference>
<dbReference type="PANTHER" id="PTHR30193:SF37">
    <property type="entry name" value="INNER MEMBRANE ABC TRANSPORTER PERMEASE PROTEIN YCJO"/>
    <property type="match status" value="1"/>
</dbReference>
<evidence type="ECO:0000256" key="8">
    <source>
        <dbReference type="SAM" id="MobiDB-lite"/>
    </source>
</evidence>
<organism evidence="10 11">
    <name type="scientific">Haloactinopolyspora alba</name>
    <dbReference type="NCBI Taxonomy" id="648780"/>
    <lineage>
        <taxon>Bacteria</taxon>
        <taxon>Bacillati</taxon>
        <taxon>Actinomycetota</taxon>
        <taxon>Actinomycetes</taxon>
        <taxon>Jiangellales</taxon>
        <taxon>Jiangellaceae</taxon>
        <taxon>Haloactinopolyspora</taxon>
    </lineage>
</organism>
<dbReference type="InterPro" id="IPR035906">
    <property type="entry name" value="MetI-like_sf"/>
</dbReference>
<keyword evidence="11" id="KW-1185">Reference proteome</keyword>
<feature type="domain" description="ABC transmembrane type-1" evidence="9">
    <location>
        <begin position="90"/>
        <end position="304"/>
    </location>
</feature>
<protein>
    <submittedName>
        <fullName evidence="10">Carbohydrate ABC transporter membrane protein 1 (CUT1 family)</fullName>
    </submittedName>
</protein>
<accession>A0A2P8E6U3</accession>
<dbReference type="InterPro" id="IPR000515">
    <property type="entry name" value="MetI-like"/>
</dbReference>
<dbReference type="Gene3D" id="1.10.3720.10">
    <property type="entry name" value="MetI-like"/>
    <property type="match status" value="1"/>
</dbReference>
<dbReference type="GO" id="GO:0005886">
    <property type="term" value="C:plasma membrane"/>
    <property type="evidence" value="ECO:0007669"/>
    <property type="project" value="UniProtKB-SubCell"/>
</dbReference>
<evidence type="ECO:0000256" key="1">
    <source>
        <dbReference type="ARBA" id="ARBA00004651"/>
    </source>
</evidence>
<feature type="transmembrane region" description="Helical" evidence="7">
    <location>
        <begin position="31"/>
        <end position="56"/>
    </location>
</feature>
<dbReference type="RefSeq" id="WP_106536425.1">
    <property type="nucleotide sequence ID" value="NZ_ML142899.1"/>
</dbReference>
<keyword evidence="3" id="KW-1003">Cell membrane</keyword>
<evidence type="ECO:0000256" key="5">
    <source>
        <dbReference type="ARBA" id="ARBA00022989"/>
    </source>
</evidence>
<sequence length="315" mass="34885">MTAAPTTVPGTAPGTPAASTARRRRRRRQTWTAYAFVSPAVVLFAIFIVGPFVYAIGLSLYAWDLLTPARFVGLENFSRLFDDPMLAKSLITTFLFALASVVTHIVGGLLLAIGVNRAMNRALSYFVRTAVFFPFLISWAAVSLLWKYVLDPTFGLMTYYLGVIGIDAPSWFSDPTWSLPAIIGIDFWHTIGFTFVILLAGLQTVPNTLVEAARTDGANSLRVFWHVTVPTMSPTLFFATVITFIGAFQIFEPMQIITNGGPDDSTTSIVMYLYENAFQSFQVGYASAIALVVFVVIMTVTVVQFWLSKRWVHEQ</sequence>
<dbReference type="PANTHER" id="PTHR30193">
    <property type="entry name" value="ABC TRANSPORTER PERMEASE PROTEIN"/>
    <property type="match status" value="1"/>
</dbReference>
<dbReference type="CDD" id="cd06261">
    <property type="entry name" value="TM_PBP2"/>
    <property type="match status" value="1"/>
</dbReference>
<keyword evidence="5 7" id="KW-1133">Transmembrane helix</keyword>
<feature type="transmembrane region" description="Helical" evidence="7">
    <location>
        <begin position="223"/>
        <end position="251"/>
    </location>
</feature>
<comment type="similarity">
    <text evidence="7">Belongs to the binding-protein-dependent transport system permease family.</text>
</comment>
<feature type="transmembrane region" description="Helical" evidence="7">
    <location>
        <begin position="90"/>
        <end position="113"/>
    </location>
</feature>
<feature type="transmembrane region" description="Helical" evidence="7">
    <location>
        <begin position="283"/>
        <end position="307"/>
    </location>
</feature>
<dbReference type="InterPro" id="IPR051393">
    <property type="entry name" value="ABC_transporter_permease"/>
</dbReference>
<dbReference type="PROSITE" id="PS50928">
    <property type="entry name" value="ABC_TM1"/>
    <property type="match status" value="1"/>
</dbReference>